<dbReference type="AlphaFoldDB" id="A0AA87UB81"/>
<evidence type="ECO:0000313" key="2">
    <source>
        <dbReference type="EMBL" id="GAJ94933.1"/>
    </source>
</evidence>
<dbReference type="EMBL" id="BAYX01000009">
    <property type="protein sequence ID" value="GAJ94933.1"/>
    <property type="molecule type" value="Genomic_DNA"/>
</dbReference>
<keyword evidence="1" id="KW-1133">Transmembrane helix</keyword>
<feature type="transmembrane region" description="Helical" evidence="1">
    <location>
        <begin position="78"/>
        <end position="105"/>
    </location>
</feature>
<feature type="transmembrane region" description="Helical" evidence="1">
    <location>
        <begin position="45"/>
        <end position="66"/>
    </location>
</feature>
<evidence type="ECO:0000256" key="1">
    <source>
        <dbReference type="SAM" id="Phobius"/>
    </source>
</evidence>
<proteinExistence type="predicted"/>
<sequence>MRWVAKIGIALLSIWGLLLFFGFIGRGFGYGFVPSTDWAAATSSFRVAIGLLSAVLMVCFVVKGMTNSDEGELKKAGAILIAPFMGYFFGSLPAVAGAPMVLALVAGHHVELPYKVARADGDNQKGCRSPVELRDLPFLFDSLCGVSNAIRQTLKPGMRITVEGRGTSLGVYASTFHYVEP</sequence>
<keyword evidence="1" id="KW-0472">Membrane</keyword>
<protein>
    <recommendedName>
        <fullName evidence="4">Transmembrane protein</fullName>
    </recommendedName>
</protein>
<evidence type="ECO:0008006" key="4">
    <source>
        <dbReference type="Google" id="ProtNLM"/>
    </source>
</evidence>
<reference evidence="2 3" key="1">
    <citation type="submission" date="2014-05" db="EMBL/GenBank/DDBJ databases">
        <title>Whole genome shotgun sequence of Rhizobium rhizogenes NBRC 13257.</title>
        <authorList>
            <person name="Katano-Makiyama Y."/>
            <person name="Hosoyama A."/>
            <person name="Hashimoto M."/>
            <person name="Hosoyama Y."/>
            <person name="Noguchi M."/>
            <person name="Tsuchikane K."/>
            <person name="Kimura A."/>
            <person name="Ohji S."/>
            <person name="Ichikawa N."/>
            <person name="Yamazoe A."/>
            <person name="Fujita N."/>
        </authorList>
    </citation>
    <scope>NUCLEOTIDE SEQUENCE [LARGE SCALE GENOMIC DNA]</scope>
    <source>
        <strain evidence="2 3">NBRC 13257</strain>
    </source>
</reference>
<gene>
    <name evidence="2" type="ORF">RRH01S_09_02480</name>
</gene>
<accession>A0AA87UB81</accession>
<organism evidence="2 3">
    <name type="scientific">Rhizobium rhizogenes NBRC 13257</name>
    <dbReference type="NCBI Taxonomy" id="1220581"/>
    <lineage>
        <taxon>Bacteria</taxon>
        <taxon>Pseudomonadati</taxon>
        <taxon>Pseudomonadota</taxon>
        <taxon>Alphaproteobacteria</taxon>
        <taxon>Hyphomicrobiales</taxon>
        <taxon>Rhizobiaceae</taxon>
        <taxon>Rhizobium/Agrobacterium group</taxon>
        <taxon>Rhizobium</taxon>
    </lineage>
</organism>
<comment type="caution">
    <text evidence="2">The sequence shown here is derived from an EMBL/GenBank/DDBJ whole genome shotgun (WGS) entry which is preliminary data.</text>
</comment>
<dbReference type="Proteomes" id="UP000026941">
    <property type="component" value="Unassembled WGS sequence"/>
</dbReference>
<evidence type="ECO:0000313" key="3">
    <source>
        <dbReference type="Proteomes" id="UP000026941"/>
    </source>
</evidence>
<keyword evidence="1" id="KW-0812">Transmembrane</keyword>
<name>A0AA87UB81_RHIRH</name>